<name>A0ABP9WUG0_9GAMM</name>
<feature type="transmembrane region" description="Helical" evidence="1">
    <location>
        <begin position="18"/>
        <end position="39"/>
    </location>
</feature>
<proteinExistence type="predicted"/>
<protein>
    <submittedName>
        <fullName evidence="2">Uncharacterized protein</fullName>
    </submittedName>
</protein>
<dbReference type="EMBL" id="BAABRT010000022">
    <property type="protein sequence ID" value="GAA5525908.1"/>
    <property type="molecule type" value="Genomic_DNA"/>
</dbReference>
<dbReference type="Proteomes" id="UP001408594">
    <property type="component" value="Unassembled WGS sequence"/>
</dbReference>
<evidence type="ECO:0000313" key="3">
    <source>
        <dbReference type="Proteomes" id="UP001408594"/>
    </source>
</evidence>
<evidence type="ECO:0000313" key="2">
    <source>
        <dbReference type="EMBL" id="GAA5525908.1"/>
    </source>
</evidence>
<reference evidence="2 3" key="1">
    <citation type="submission" date="2024-02" db="EMBL/GenBank/DDBJ databases">
        <title>Microbulbifer aestuariivivens NBRC 112533.</title>
        <authorList>
            <person name="Ichikawa N."/>
            <person name="Katano-Makiyama Y."/>
            <person name="Hidaka K."/>
        </authorList>
    </citation>
    <scope>NUCLEOTIDE SEQUENCE [LARGE SCALE GENOMIC DNA]</scope>
    <source>
        <strain evidence="2 3">NBRC 112533</strain>
    </source>
</reference>
<keyword evidence="1" id="KW-0812">Transmembrane</keyword>
<dbReference type="RefSeq" id="WP_345551969.1">
    <property type="nucleotide sequence ID" value="NZ_BAABRT010000022.1"/>
</dbReference>
<evidence type="ECO:0000256" key="1">
    <source>
        <dbReference type="SAM" id="Phobius"/>
    </source>
</evidence>
<gene>
    <name evidence="2" type="ORF">Maes01_02481</name>
</gene>
<keyword evidence="1" id="KW-1133">Transmembrane helix</keyword>
<keyword evidence="1" id="KW-0472">Membrane</keyword>
<sequence length="40" mass="4534">MHRRLIYRSEDRATLRRLFALVVALATLIGALLLGLLILT</sequence>
<comment type="caution">
    <text evidence="2">The sequence shown here is derived from an EMBL/GenBank/DDBJ whole genome shotgun (WGS) entry which is preliminary data.</text>
</comment>
<organism evidence="2 3">
    <name type="scientific">Microbulbifer aestuariivivens</name>
    <dbReference type="NCBI Taxonomy" id="1908308"/>
    <lineage>
        <taxon>Bacteria</taxon>
        <taxon>Pseudomonadati</taxon>
        <taxon>Pseudomonadota</taxon>
        <taxon>Gammaproteobacteria</taxon>
        <taxon>Cellvibrionales</taxon>
        <taxon>Microbulbiferaceae</taxon>
        <taxon>Microbulbifer</taxon>
    </lineage>
</organism>
<keyword evidence="3" id="KW-1185">Reference proteome</keyword>
<accession>A0ABP9WUG0</accession>